<dbReference type="InterPro" id="IPR002018">
    <property type="entry name" value="CarbesteraseB"/>
</dbReference>
<accession>A0A3M2SKG5</accession>
<evidence type="ECO:0000313" key="5">
    <source>
        <dbReference type="EMBL" id="RMJ18024.1"/>
    </source>
</evidence>
<keyword evidence="2 3" id="KW-0378">Hydrolase</keyword>
<evidence type="ECO:0000313" key="6">
    <source>
        <dbReference type="Proteomes" id="UP000277212"/>
    </source>
</evidence>
<dbReference type="InterPro" id="IPR029058">
    <property type="entry name" value="AB_hydrolase_fold"/>
</dbReference>
<dbReference type="Gene3D" id="3.40.50.1820">
    <property type="entry name" value="alpha/beta hydrolase"/>
    <property type="match status" value="1"/>
</dbReference>
<dbReference type="OrthoDB" id="6846267at2759"/>
<dbReference type="PANTHER" id="PTHR43142:SF8">
    <property type="entry name" value="CARBOXYLIC ESTER HYDROLASE"/>
    <property type="match status" value="1"/>
</dbReference>
<evidence type="ECO:0000256" key="2">
    <source>
        <dbReference type="ARBA" id="ARBA00022801"/>
    </source>
</evidence>
<evidence type="ECO:0000256" key="1">
    <source>
        <dbReference type="ARBA" id="ARBA00005964"/>
    </source>
</evidence>
<dbReference type="GO" id="GO:0016787">
    <property type="term" value="F:hydrolase activity"/>
    <property type="evidence" value="ECO:0007669"/>
    <property type="project" value="UniProtKB-KW"/>
</dbReference>
<evidence type="ECO:0000259" key="4">
    <source>
        <dbReference type="Pfam" id="PF00135"/>
    </source>
</evidence>
<dbReference type="Pfam" id="PF00135">
    <property type="entry name" value="COesterase"/>
    <property type="match status" value="1"/>
</dbReference>
<proteinExistence type="inferred from homology"/>
<dbReference type="PROSITE" id="PS00122">
    <property type="entry name" value="CARBOXYLESTERASE_B_1"/>
    <property type="match status" value="1"/>
</dbReference>
<reference evidence="5 6" key="1">
    <citation type="submission" date="2017-06" db="EMBL/GenBank/DDBJ databases">
        <title>Comparative genomic analysis of Ambrosia Fusariam Clade fungi.</title>
        <authorList>
            <person name="Stajich J.E."/>
            <person name="Carrillo J."/>
            <person name="Kijimoto T."/>
            <person name="Eskalen A."/>
            <person name="O'Donnell K."/>
            <person name="Kasson M."/>
        </authorList>
    </citation>
    <scope>NUCLEOTIDE SEQUENCE [LARGE SCALE GENOMIC DNA]</scope>
    <source>
        <strain evidence="5">UCR3666</strain>
    </source>
</reference>
<dbReference type="PANTHER" id="PTHR43142">
    <property type="entry name" value="CARBOXYLIC ESTER HYDROLASE"/>
    <property type="match status" value="1"/>
</dbReference>
<dbReference type="Proteomes" id="UP000277212">
    <property type="component" value="Unassembled WGS sequence"/>
</dbReference>
<dbReference type="EMBL" id="NKUJ01000024">
    <property type="protein sequence ID" value="RMJ18024.1"/>
    <property type="molecule type" value="Genomic_DNA"/>
</dbReference>
<evidence type="ECO:0000256" key="3">
    <source>
        <dbReference type="RuleBase" id="RU361235"/>
    </source>
</evidence>
<comment type="similarity">
    <text evidence="1 3">Belongs to the type-B carboxylesterase/lipase family.</text>
</comment>
<gene>
    <name evidence="5" type="ORF">CDV36_002324</name>
</gene>
<dbReference type="STRING" id="2010991.A0A3M2SKG5"/>
<sequence length="534" mass="59436">MGNTISYDTKETVIDLGPKGKIKGLQYDDKVVRYAGVPYALPPTGEHRWRKPRPLPASYAYTGTDGSYDATSFRPPCAQGAQIHGAAPKPGSEDCLIVNIWTPVKKPEDPNKKWPVMIWIHGGWFQIGNPSQDNDMDPTELVGTSGLDAIFVAVGYRLNIFGFLATQALAAENGGEAVGNFGLWDQRLAIEWVYENIASFGGDVNNITLSGRSAGAYSVEAQTLYEFRKKNKDGPAEPFHRIFMTSNAIPAQPKTIAETEGQFDEVCQYLGIDSSLTGAEKLAKLRQVSQETLLAAIPKLNNHTFRPVTDDIFFHSGMVEYLRDGGFAAEFKKRGMKLLIGEVLNEDKLYAQFNAPEQGNIEALRLQTSNYYAPATTDRVIKQYKLPEGTDLDEWKALFGNITADGQVRAPGRYFVDNLHKHGVPVSDIWRYQIGYRLSFIPEKVAPLSYGVTHAMDKSYWNFSIHHGPTAKEKVMMSEWISNLIAFVQNDKDFDFGTRKIDEHKIVSPDMKIVVVTDDRFKELSALGGVFAQG</sequence>
<dbReference type="SUPFAM" id="SSF53474">
    <property type="entry name" value="alpha/beta-Hydrolases"/>
    <property type="match status" value="1"/>
</dbReference>
<comment type="caution">
    <text evidence="5">The sequence shown here is derived from an EMBL/GenBank/DDBJ whole genome shotgun (WGS) entry which is preliminary data.</text>
</comment>
<protein>
    <recommendedName>
        <fullName evidence="3">Carboxylic ester hydrolase</fullName>
        <ecNumber evidence="3">3.1.1.-</ecNumber>
    </recommendedName>
</protein>
<feature type="domain" description="Carboxylesterase type B" evidence="4">
    <location>
        <begin position="19"/>
        <end position="492"/>
    </location>
</feature>
<keyword evidence="6" id="KW-1185">Reference proteome</keyword>
<organism evidence="5 6">
    <name type="scientific">Fusarium kuroshium</name>
    <dbReference type="NCBI Taxonomy" id="2010991"/>
    <lineage>
        <taxon>Eukaryota</taxon>
        <taxon>Fungi</taxon>
        <taxon>Dikarya</taxon>
        <taxon>Ascomycota</taxon>
        <taxon>Pezizomycotina</taxon>
        <taxon>Sordariomycetes</taxon>
        <taxon>Hypocreomycetidae</taxon>
        <taxon>Hypocreales</taxon>
        <taxon>Nectriaceae</taxon>
        <taxon>Fusarium</taxon>
        <taxon>Fusarium solani species complex</taxon>
    </lineage>
</organism>
<name>A0A3M2SKG5_9HYPO</name>
<dbReference type="AlphaFoldDB" id="A0A3M2SKG5"/>
<dbReference type="EC" id="3.1.1.-" evidence="3"/>
<dbReference type="InterPro" id="IPR019826">
    <property type="entry name" value="Carboxylesterase_B_AS"/>
</dbReference>